<organism evidence="2">
    <name type="scientific">bioreactor metagenome</name>
    <dbReference type="NCBI Taxonomy" id="1076179"/>
    <lineage>
        <taxon>unclassified sequences</taxon>
        <taxon>metagenomes</taxon>
        <taxon>ecological metagenomes</taxon>
    </lineage>
</organism>
<dbReference type="EMBL" id="VSSQ01079968">
    <property type="protein sequence ID" value="MPN29335.1"/>
    <property type="molecule type" value="Genomic_DNA"/>
</dbReference>
<gene>
    <name evidence="2" type="ORF">SDC9_176788</name>
</gene>
<comment type="caution">
    <text evidence="2">The sequence shown here is derived from an EMBL/GenBank/DDBJ whole genome shotgun (WGS) entry which is preliminary data.</text>
</comment>
<evidence type="ECO:0000313" key="2">
    <source>
        <dbReference type="EMBL" id="MPN29335.1"/>
    </source>
</evidence>
<protein>
    <submittedName>
        <fullName evidence="2">Uncharacterized protein</fullName>
    </submittedName>
</protein>
<name>A0A645GRH2_9ZZZZ</name>
<keyword evidence="1" id="KW-1133">Transmembrane helix</keyword>
<keyword evidence="1" id="KW-0812">Transmembrane</keyword>
<dbReference type="PROSITE" id="PS51257">
    <property type="entry name" value="PROKAR_LIPOPROTEIN"/>
    <property type="match status" value="1"/>
</dbReference>
<proteinExistence type="predicted"/>
<keyword evidence="1" id="KW-0472">Membrane</keyword>
<reference evidence="2" key="1">
    <citation type="submission" date="2019-08" db="EMBL/GenBank/DDBJ databases">
        <authorList>
            <person name="Kucharzyk K."/>
            <person name="Murdoch R.W."/>
            <person name="Higgins S."/>
            <person name="Loffler F."/>
        </authorList>
    </citation>
    <scope>NUCLEOTIDE SEQUENCE</scope>
</reference>
<feature type="transmembrane region" description="Helical" evidence="1">
    <location>
        <begin position="12"/>
        <end position="29"/>
    </location>
</feature>
<dbReference type="AlphaFoldDB" id="A0A645GRH2"/>
<sequence>MKLDLENMLYILIYMTFFLSIISCLAYFCKKRISHQIEFILIKNISLDMFKYSEKLEPKEYFSYQKYDIWRYCSLF</sequence>
<evidence type="ECO:0000256" key="1">
    <source>
        <dbReference type="SAM" id="Phobius"/>
    </source>
</evidence>
<accession>A0A645GRH2</accession>